<keyword evidence="6" id="KW-0175">Coiled coil</keyword>
<keyword evidence="1" id="KW-0808">Transferase</keyword>
<evidence type="ECO:0000256" key="6">
    <source>
        <dbReference type="SAM" id="Coils"/>
    </source>
</evidence>
<dbReference type="InterPro" id="IPR041577">
    <property type="entry name" value="RT_RNaseH_2"/>
</dbReference>
<accession>A0A484M4C2</accession>
<dbReference type="GO" id="GO:0016779">
    <property type="term" value="F:nucleotidyltransferase activity"/>
    <property type="evidence" value="ECO:0007669"/>
    <property type="project" value="UniProtKB-KW"/>
</dbReference>
<keyword evidence="3" id="KW-0540">Nuclease</keyword>
<feature type="coiled-coil region" evidence="6">
    <location>
        <begin position="559"/>
        <end position="590"/>
    </location>
</feature>
<evidence type="ECO:0000256" key="2">
    <source>
        <dbReference type="ARBA" id="ARBA00022695"/>
    </source>
</evidence>
<feature type="region of interest" description="Disordered" evidence="7">
    <location>
        <begin position="647"/>
        <end position="678"/>
    </location>
</feature>
<dbReference type="AlphaFoldDB" id="A0A484M4C2"/>
<name>A0A484M4C2_9ASTE</name>
<gene>
    <name evidence="10" type="ORF">CCAM_LOCUS25466</name>
</gene>
<reference evidence="10 11" key="1">
    <citation type="submission" date="2018-04" db="EMBL/GenBank/DDBJ databases">
        <authorList>
            <person name="Vogel A."/>
        </authorList>
    </citation>
    <scope>NUCLEOTIDE SEQUENCE [LARGE SCALE GENOMIC DNA]</scope>
</reference>
<dbReference type="Gene3D" id="3.30.70.270">
    <property type="match status" value="1"/>
</dbReference>
<dbReference type="CDD" id="cd00303">
    <property type="entry name" value="retropepsin_like"/>
    <property type="match status" value="1"/>
</dbReference>
<keyword evidence="5" id="KW-0511">Multifunctional enzyme</keyword>
<dbReference type="EMBL" id="OOIL02002583">
    <property type="protein sequence ID" value="VFQ83690.1"/>
    <property type="molecule type" value="Genomic_DNA"/>
</dbReference>
<feature type="compositionally biased region" description="Low complexity" evidence="7">
    <location>
        <begin position="649"/>
        <end position="659"/>
    </location>
</feature>
<dbReference type="Gene3D" id="2.40.70.10">
    <property type="entry name" value="Acid Proteases"/>
    <property type="match status" value="1"/>
</dbReference>
<evidence type="ECO:0000256" key="3">
    <source>
        <dbReference type="ARBA" id="ARBA00022722"/>
    </source>
</evidence>
<dbReference type="InterPro" id="IPR005162">
    <property type="entry name" value="Retrotrans_gag_dom"/>
</dbReference>
<keyword evidence="4" id="KW-0255">Endonuclease</keyword>
<sequence length="678" mass="75806">MVNGFAAVHCNLIDQANPTVQFRRRSEWLDGGRQFWMAIDEGAIEMDLTLEDLMHVINDIRKDLQSTRANNTGATWDEFLVAVHQRFDPHYYENYVHMLSKLTQTSSVMDYQTTFESLLNKVLDVSEATIVSMFVAGLKQPIQREVNLQNPTTLLSAFALARELEACHADAATAYSLGSRRSWPPRSPTSRGPGILPTPPATSRLPLVNSRSPRQSTPAPLPVVRVSAEEKAERKKKGFAGTVMKNGFRGIIVLLDSGSTHNFVHPMVAERLSLVLHPVSPFQFYVGNGDSLRCSYSCPHTPLMLHGHLFDIDLFLLEIHGPDIVLGIQWLQTLCKVSHDYANMTMDFMWKGKQVTLWGDTLGPKPISFNQLCSMAGEASAYDLYEVFLSSSMQMTKSILEDDNPAHAPPDVRPLLESYRDVFAQPGAATVSGVGSSDPSGCQYQASQSGYALIAVPLTNLLKKDSFQWTDDVDSRFQHLKRAITTAPVLRLLDFTKPFSLETDAFSKGIGAVLLQEGHPLVYYNTHEGLGVSPFQALYGRPPPSLFHTLGVRSCVPAIEELLKDRAELLMDLKAHLSKMQQRMRDQANRHRRDVSYAVSNLEQWLVQWSTDAVDDLAWEPVEKLWQRYPDLCLEDKADSVRGGVVMGQSSTQQDTTTSAVGHPKRNVGRPKRYQDYI</sequence>
<evidence type="ECO:0000259" key="8">
    <source>
        <dbReference type="Pfam" id="PF03732"/>
    </source>
</evidence>
<feature type="domain" description="Retrotransposon gag" evidence="8">
    <location>
        <begin position="59"/>
        <end position="139"/>
    </location>
</feature>
<dbReference type="InterPro" id="IPR043502">
    <property type="entry name" value="DNA/RNA_pol_sf"/>
</dbReference>
<feature type="region of interest" description="Disordered" evidence="7">
    <location>
        <begin position="178"/>
        <end position="227"/>
    </location>
</feature>
<evidence type="ECO:0000256" key="7">
    <source>
        <dbReference type="SAM" id="MobiDB-lite"/>
    </source>
</evidence>
<dbReference type="Pfam" id="PF17919">
    <property type="entry name" value="RT_RNaseH_2"/>
    <property type="match status" value="1"/>
</dbReference>
<dbReference type="Pfam" id="PF08284">
    <property type="entry name" value="RVP_2"/>
    <property type="match status" value="1"/>
</dbReference>
<organism evidence="10 11">
    <name type="scientific">Cuscuta campestris</name>
    <dbReference type="NCBI Taxonomy" id="132261"/>
    <lineage>
        <taxon>Eukaryota</taxon>
        <taxon>Viridiplantae</taxon>
        <taxon>Streptophyta</taxon>
        <taxon>Embryophyta</taxon>
        <taxon>Tracheophyta</taxon>
        <taxon>Spermatophyta</taxon>
        <taxon>Magnoliopsida</taxon>
        <taxon>eudicotyledons</taxon>
        <taxon>Gunneridae</taxon>
        <taxon>Pentapetalae</taxon>
        <taxon>asterids</taxon>
        <taxon>lamiids</taxon>
        <taxon>Solanales</taxon>
        <taxon>Convolvulaceae</taxon>
        <taxon>Cuscuteae</taxon>
        <taxon>Cuscuta</taxon>
        <taxon>Cuscuta subgen. Grammica</taxon>
        <taxon>Cuscuta sect. Cleistogrammica</taxon>
    </lineage>
</organism>
<evidence type="ECO:0000256" key="4">
    <source>
        <dbReference type="ARBA" id="ARBA00022759"/>
    </source>
</evidence>
<feature type="domain" description="Reverse transcriptase/retrotransposon-derived protein RNase H-like" evidence="9">
    <location>
        <begin position="469"/>
        <end position="521"/>
    </location>
</feature>
<feature type="compositionally biased region" description="Polar residues" evidence="7">
    <location>
        <begin position="209"/>
        <end position="218"/>
    </location>
</feature>
<evidence type="ECO:0008006" key="12">
    <source>
        <dbReference type="Google" id="ProtNLM"/>
    </source>
</evidence>
<evidence type="ECO:0000256" key="5">
    <source>
        <dbReference type="ARBA" id="ARBA00023268"/>
    </source>
</evidence>
<dbReference type="InterPro" id="IPR050951">
    <property type="entry name" value="Retrovirus_Pol_polyprotein"/>
</dbReference>
<dbReference type="PANTHER" id="PTHR37984">
    <property type="entry name" value="PROTEIN CBG26694"/>
    <property type="match status" value="1"/>
</dbReference>
<keyword evidence="11" id="KW-1185">Reference proteome</keyword>
<feature type="compositionally biased region" description="Low complexity" evidence="7">
    <location>
        <begin position="178"/>
        <end position="194"/>
    </location>
</feature>
<dbReference type="SUPFAM" id="SSF56672">
    <property type="entry name" value="DNA/RNA polymerases"/>
    <property type="match status" value="1"/>
</dbReference>
<evidence type="ECO:0000259" key="9">
    <source>
        <dbReference type="Pfam" id="PF17919"/>
    </source>
</evidence>
<dbReference type="OrthoDB" id="1002013at2759"/>
<protein>
    <recommendedName>
        <fullName evidence="12">Retrotransposon gag domain-containing protein</fullName>
    </recommendedName>
</protein>
<dbReference type="InterPro" id="IPR021109">
    <property type="entry name" value="Peptidase_aspartic_dom_sf"/>
</dbReference>
<keyword evidence="2" id="KW-0548">Nucleotidyltransferase</keyword>
<evidence type="ECO:0000256" key="1">
    <source>
        <dbReference type="ARBA" id="ARBA00022679"/>
    </source>
</evidence>
<evidence type="ECO:0000313" key="11">
    <source>
        <dbReference type="Proteomes" id="UP000595140"/>
    </source>
</evidence>
<dbReference type="GO" id="GO:0004519">
    <property type="term" value="F:endonuclease activity"/>
    <property type="evidence" value="ECO:0007669"/>
    <property type="project" value="UniProtKB-KW"/>
</dbReference>
<dbReference type="PANTHER" id="PTHR37984:SF5">
    <property type="entry name" value="PROTEIN NYNRIN-LIKE"/>
    <property type="match status" value="1"/>
</dbReference>
<dbReference type="InterPro" id="IPR043128">
    <property type="entry name" value="Rev_trsase/Diguanyl_cyclase"/>
</dbReference>
<evidence type="ECO:0000313" key="10">
    <source>
        <dbReference type="EMBL" id="VFQ83690.1"/>
    </source>
</evidence>
<proteinExistence type="predicted"/>
<dbReference type="Pfam" id="PF03732">
    <property type="entry name" value="Retrotrans_gag"/>
    <property type="match status" value="1"/>
</dbReference>
<dbReference type="Proteomes" id="UP000595140">
    <property type="component" value="Unassembled WGS sequence"/>
</dbReference>
<keyword evidence="4" id="KW-0378">Hydrolase</keyword>
<feature type="compositionally biased region" description="Basic residues" evidence="7">
    <location>
        <begin position="663"/>
        <end position="672"/>
    </location>
</feature>